<dbReference type="PANTHER" id="PTHR36302">
    <property type="entry name" value="BLR7088 PROTEIN"/>
    <property type="match status" value="1"/>
</dbReference>
<protein>
    <submittedName>
        <fullName evidence="3">Copper chaperone PCu(A)C</fullName>
    </submittedName>
</protein>
<comment type="caution">
    <text evidence="3">The sequence shown here is derived from an EMBL/GenBank/DDBJ whole genome shotgun (WGS) entry which is preliminary data.</text>
</comment>
<dbReference type="InterPro" id="IPR007410">
    <property type="entry name" value="LpqE-like"/>
</dbReference>
<dbReference type="PROSITE" id="PS51257">
    <property type="entry name" value="PROKAR_LIPOPROTEIN"/>
    <property type="match status" value="1"/>
</dbReference>
<gene>
    <name evidence="3" type="ORF">HMA55_03930</name>
</gene>
<dbReference type="InterPro" id="IPR058248">
    <property type="entry name" value="Lxx211020-like"/>
</dbReference>
<dbReference type="AlphaFoldDB" id="A0A7H0K8M8"/>
<feature type="compositionally biased region" description="Polar residues" evidence="1">
    <location>
        <begin position="26"/>
        <end position="36"/>
    </location>
</feature>
<dbReference type="EMBL" id="JABFED010000002">
    <property type="protein sequence ID" value="MBA1837060.1"/>
    <property type="molecule type" value="Genomic_DNA"/>
</dbReference>
<accession>A0A7H0K8M8</accession>
<evidence type="ECO:0000256" key="1">
    <source>
        <dbReference type="SAM" id="MobiDB-lite"/>
    </source>
</evidence>
<dbReference type="InterPro" id="IPR036182">
    <property type="entry name" value="PCuAC_sf"/>
</dbReference>
<dbReference type="Gene3D" id="2.60.40.1890">
    <property type="entry name" value="PCu(A)C copper chaperone"/>
    <property type="match status" value="1"/>
</dbReference>
<dbReference type="Proteomes" id="UP000577408">
    <property type="component" value="Unassembled WGS sequence"/>
</dbReference>
<dbReference type="PANTHER" id="PTHR36302:SF1">
    <property type="entry name" value="COPPER CHAPERONE PCU(A)C"/>
    <property type="match status" value="1"/>
</dbReference>
<keyword evidence="4" id="KW-1185">Reference proteome</keyword>
<evidence type="ECO:0000313" key="3">
    <source>
        <dbReference type="EMBL" id="MBA1837060.1"/>
    </source>
</evidence>
<evidence type="ECO:0000256" key="2">
    <source>
        <dbReference type="SAM" id="SignalP"/>
    </source>
</evidence>
<feature type="region of interest" description="Disordered" evidence="1">
    <location>
        <begin position="26"/>
        <end position="49"/>
    </location>
</feature>
<sequence>MKKILASGLAAAALALASCSGSANQTSEQEQSSYNDATHEAATDNPAADGLDHVSSDAVTLENGAVRAKAAKDAADGSDMTSIFGTLRNTSDEDVTVVGFTTSLGQGDNQIHEVVDGVMRQKEGGFNVPAGGTHELAPGGDHFMVMDYAPAIEAGDTVDVTLLLEDGSTATIPNVAVRTMLPGHESYGDHADQVINGEADHADHASHGEHSH</sequence>
<evidence type="ECO:0000313" key="4">
    <source>
        <dbReference type="Proteomes" id="UP000577408"/>
    </source>
</evidence>
<name>A0A7H0K8M8_9CORY</name>
<dbReference type="SUPFAM" id="SSF110087">
    <property type="entry name" value="DR1885-like metal-binding protein"/>
    <property type="match status" value="1"/>
</dbReference>
<organism evidence="3 4">
    <name type="scientific">Corynebacterium wankanglinii</name>
    <dbReference type="NCBI Taxonomy" id="2735136"/>
    <lineage>
        <taxon>Bacteria</taxon>
        <taxon>Bacillati</taxon>
        <taxon>Actinomycetota</taxon>
        <taxon>Actinomycetes</taxon>
        <taxon>Mycobacteriales</taxon>
        <taxon>Corynebacteriaceae</taxon>
        <taxon>Corynebacterium</taxon>
    </lineage>
</organism>
<keyword evidence="2" id="KW-0732">Signal</keyword>
<feature type="signal peptide" evidence="2">
    <location>
        <begin position="1"/>
        <end position="23"/>
    </location>
</feature>
<dbReference type="Pfam" id="PF04314">
    <property type="entry name" value="PCuAC"/>
    <property type="match status" value="1"/>
</dbReference>
<feature type="chain" id="PRO_5038708994" evidence="2">
    <location>
        <begin position="24"/>
        <end position="212"/>
    </location>
</feature>
<reference evidence="3 4" key="1">
    <citation type="submission" date="2020-05" db="EMBL/GenBank/DDBJ databases">
        <title>Descriptions of Corynebacterium xxxx sp. nov., Corynebacterium yyyy sp. nov. and Corynebacterium zzzz sp. nov.</title>
        <authorList>
            <person name="Zhang G."/>
        </authorList>
    </citation>
    <scope>NUCLEOTIDE SEQUENCE [LARGE SCALE GENOMIC DNA]</scope>
    <source>
        <strain evidence="4">zg-913</strain>
    </source>
</reference>
<dbReference type="RefSeq" id="WP_181191774.1">
    <property type="nucleotide sequence ID" value="NZ_JABFED010000002.1"/>
</dbReference>
<proteinExistence type="predicted"/>